<comment type="caution">
    <text evidence="9">The sequence shown here is derived from an EMBL/GenBank/DDBJ whole genome shotgun (WGS) entry which is preliminary data.</text>
</comment>
<evidence type="ECO:0008006" key="11">
    <source>
        <dbReference type="Google" id="ProtNLM"/>
    </source>
</evidence>
<evidence type="ECO:0000256" key="4">
    <source>
        <dbReference type="ARBA" id="ARBA00023172"/>
    </source>
</evidence>
<evidence type="ECO:0000256" key="5">
    <source>
        <dbReference type="PROSITE-ProRule" id="PRU01248"/>
    </source>
</evidence>
<keyword evidence="4" id="KW-0233">DNA recombination</keyword>
<dbReference type="Proteomes" id="UP000220102">
    <property type="component" value="Unassembled WGS sequence"/>
</dbReference>
<dbReference type="InterPro" id="IPR044068">
    <property type="entry name" value="CB"/>
</dbReference>
<gene>
    <name evidence="9" type="ORF">CRI94_02305</name>
</gene>
<dbReference type="Pfam" id="PF00589">
    <property type="entry name" value="Phage_integrase"/>
    <property type="match status" value="1"/>
</dbReference>
<organism evidence="9 10">
    <name type="scientific">Longibacter salinarum</name>
    <dbReference type="NCBI Taxonomy" id="1850348"/>
    <lineage>
        <taxon>Bacteria</taxon>
        <taxon>Pseudomonadati</taxon>
        <taxon>Rhodothermota</taxon>
        <taxon>Rhodothermia</taxon>
        <taxon>Rhodothermales</taxon>
        <taxon>Salisaetaceae</taxon>
        <taxon>Longibacter</taxon>
    </lineage>
</organism>
<dbReference type="GO" id="GO:0015074">
    <property type="term" value="P:DNA integration"/>
    <property type="evidence" value="ECO:0007669"/>
    <property type="project" value="UniProtKB-KW"/>
</dbReference>
<evidence type="ECO:0000256" key="6">
    <source>
        <dbReference type="SAM" id="MobiDB-lite"/>
    </source>
</evidence>
<feature type="domain" description="Core-binding (CB)" evidence="8">
    <location>
        <begin position="75"/>
        <end position="155"/>
    </location>
</feature>
<dbReference type="SUPFAM" id="SSF56349">
    <property type="entry name" value="DNA breaking-rejoining enzymes"/>
    <property type="match status" value="1"/>
</dbReference>
<dbReference type="EMBL" id="PDEQ01000001">
    <property type="protein sequence ID" value="PEN15139.1"/>
    <property type="molecule type" value="Genomic_DNA"/>
</dbReference>
<dbReference type="AlphaFoldDB" id="A0A2A8D2H7"/>
<feature type="domain" description="Tyr recombinase" evidence="7">
    <location>
        <begin position="170"/>
        <end position="364"/>
    </location>
</feature>
<dbReference type="InterPro" id="IPR010998">
    <property type="entry name" value="Integrase_recombinase_N"/>
</dbReference>
<dbReference type="InterPro" id="IPR002104">
    <property type="entry name" value="Integrase_catalytic"/>
</dbReference>
<evidence type="ECO:0000259" key="7">
    <source>
        <dbReference type="PROSITE" id="PS51898"/>
    </source>
</evidence>
<dbReference type="PROSITE" id="PS51898">
    <property type="entry name" value="TYR_RECOMBINASE"/>
    <property type="match status" value="1"/>
</dbReference>
<evidence type="ECO:0000313" key="10">
    <source>
        <dbReference type="Proteomes" id="UP000220102"/>
    </source>
</evidence>
<dbReference type="InterPro" id="IPR050090">
    <property type="entry name" value="Tyrosine_recombinase_XerCD"/>
</dbReference>
<dbReference type="CDD" id="cd00397">
    <property type="entry name" value="DNA_BRE_C"/>
    <property type="match status" value="1"/>
</dbReference>
<protein>
    <recommendedName>
        <fullName evidence="11">Integrase</fullName>
    </recommendedName>
</protein>
<dbReference type="InterPro" id="IPR013762">
    <property type="entry name" value="Integrase-like_cat_sf"/>
</dbReference>
<keyword evidence="3 5" id="KW-0238">DNA-binding</keyword>
<comment type="similarity">
    <text evidence="1">Belongs to the 'phage' integrase family.</text>
</comment>
<dbReference type="PANTHER" id="PTHR30349">
    <property type="entry name" value="PHAGE INTEGRASE-RELATED"/>
    <property type="match status" value="1"/>
</dbReference>
<sequence>MASIYERSGRYYAQFYDSNKSPSRKRLSLKTSKKRNARRKLVELEDAYEQGGFDPWAEGSKSDPFNYESAGPRTHSVKTVISAFIDAKEAQGCSERTIDTYEGVWRRLVERIGSDVDLTDLSPAIVQDYCHDATVSQATRHKRWRHVRAVLAWADCDVIEDVDAPRKSDKLPTPVRPDDLELIVGEVGREYRELRKRDQCRPGQLIWTIPVFRWAFYTGMRATEIGRLRWRDIDLDRGLIRITRQKNNREQTIPLISKAKSVLDNAPQGQGPRSYVFRTPNGPTHDRNPKSFGHRASKRFCKAQREAGIERNLTFHDLRAGFATALADAGMSAHMIKEAMRHADLSTALKYVNVSRNRLRDEMEQAMS</sequence>
<dbReference type="Gene3D" id="1.10.443.10">
    <property type="entry name" value="Intergrase catalytic core"/>
    <property type="match status" value="1"/>
</dbReference>
<dbReference type="OrthoDB" id="1098628at2"/>
<dbReference type="RefSeq" id="WP_098074037.1">
    <property type="nucleotide sequence ID" value="NZ_PDEQ01000001.1"/>
</dbReference>
<dbReference type="PROSITE" id="PS51900">
    <property type="entry name" value="CB"/>
    <property type="match status" value="1"/>
</dbReference>
<evidence type="ECO:0000259" key="8">
    <source>
        <dbReference type="PROSITE" id="PS51900"/>
    </source>
</evidence>
<dbReference type="GO" id="GO:0003677">
    <property type="term" value="F:DNA binding"/>
    <property type="evidence" value="ECO:0007669"/>
    <property type="project" value="UniProtKB-UniRule"/>
</dbReference>
<reference evidence="9 10" key="1">
    <citation type="submission" date="2017-10" db="EMBL/GenBank/DDBJ databases">
        <title>Draft genome of Longibacter Salinarum.</title>
        <authorList>
            <person name="Goh K.M."/>
            <person name="Shamsir M.S."/>
            <person name="Lim S.W."/>
        </authorList>
    </citation>
    <scope>NUCLEOTIDE SEQUENCE [LARGE SCALE GENOMIC DNA]</scope>
    <source>
        <strain evidence="9 10">KCTC 52045</strain>
    </source>
</reference>
<evidence type="ECO:0000256" key="2">
    <source>
        <dbReference type="ARBA" id="ARBA00022908"/>
    </source>
</evidence>
<dbReference type="GO" id="GO:0006310">
    <property type="term" value="P:DNA recombination"/>
    <property type="evidence" value="ECO:0007669"/>
    <property type="project" value="UniProtKB-KW"/>
</dbReference>
<name>A0A2A8D2H7_9BACT</name>
<dbReference type="Gene3D" id="1.10.150.130">
    <property type="match status" value="1"/>
</dbReference>
<evidence type="ECO:0000256" key="3">
    <source>
        <dbReference type="ARBA" id="ARBA00023125"/>
    </source>
</evidence>
<accession>A0A2A8D2H7</accession>
<evidence type="ECO:0000256" key="1">
    <source>
        <dbReference type="ARBA" id="ARBA00008857"/>
    </source>
</evidence>
<keyword evidence="10" id="KW-1185">Reference proteome</keyword>
<proteinExistence type="inferred from homology"/>
<dbReference type="InterPro" id="IPR011010">
    <property type="entry name" value="DNA_brk_join_enz"/>
</dbReference>
<feature type="region of interest" description="Disordered" evidence="6">
    <location>
        <begin position="263"/>
        <end position="293"/>
    </location>
</feature>
<evidence type="ECO:0000313" key="9">
    <source>
        <dbReference type="EMBL" id="PEN15139.1"/>
    </source>
</evidence>
<keyword evidence="2" id="KW-0229">DNA integration</keyword>
<dbReference type="PANTHER" id="PTHR30349:SF64">
    <property type="entry name" value="PROPHAGE INTEGRASE INTD-RELATED"/>
    <property type="match status" value="1"/>
</dbReference>